<reference evidence="2 3" key="1">
    <citation type="submission" date="2021-09" db="EMBL/GenBank/DDBJ databases">
        <title>Genomic insights and catalytic innovation underlie evolution of tropane alkaloids biosynthesis.</title>
        <authorList>
            <person name="Wang Y.-J."/>
            <person name="Tian T."/>
            <person name="Huang J.-P."/>
            <person name="Huang S.-X."/>
        </authorList>
    </citation>
    <scope>NUCLEOTIDE SEQUENCE [LARGE SCALE GENOMIC DNA]</scope>
    <source>
        <strain evidence="2">KIB-2018</strain>
        <tissue evidence="2">Leaf</tissue>
    </source>
</reference>
<evidence type="ECO:0000313" key="2">
    <source>
        <dbReference type="EMBL" id="KAJ8772355.1"/>
    </source>
</evidence>
<dbReference type="Proteomes" id="UP001159364">
    <property type="component" value="Linkage Group LG02"/>
</dbReference>
<dbReference type="EMBL" id="JAIWQS010000002">
    <property type="protein sequence ID" value="KAJ8772355.1"/>
    <property type="molecule type" value="Genomic_DNA"/>
</dbReference>
<evidence type="ECO:0000313" key="3">
    <source>
        <dbReference type="Proteomes" id="UP001159364"/>
    </source>
</evidence>
<organism evidence="2 3">
    <name type="scientific">Erythroxylum novogranatense</name>
    <dbReference type="NCBI Taxonomy" id="1862640"/>
    <lineage>
        <taxon>Eukaryota</taxon>
        <taxon>Viridiplantae</taxon>
        <taxon>Streptophyta</taxon>
        <taxon>Embryophyta</taxon>
        <taxon>Tracheophyta</taxon>
        <taxon>Spermatophyta</taxon>
        <taxon>Magnoliopsida</taxon>
        <taxon>eudicotyledons</taxon>
        <taxon>Gunneridae</taxon>
        <taxon>Pentapetalae</taxon>
        <taxon>rosids</taxon>
        <taxon>fabids</taxon>
        <taxon>Malpighiales</taxon>
        <taxon>Erythroxylaceae</taxon>
        <taxon>Erythroxylum</taxon>
    </lineage>
</organism>
<comment type="caution">
    <text evidence="2">The sequence shown here is derived from an EMBL/GenBank/DDBJ whole genome shotgun (WGS) entry which is preliminary data.</text>
</comment>
<feature type="region of interest" description="Disordered" evidence="1">
    <location>
        <begin position="161"/>
        <end position="229"/>
    </location>
</feature>
<sequence length="229" mass="24582">MTFIGKQGKAFRGGRRRGRRIWRPMEGGGSGGTKKEPRTPWRSSSMLVTEGPRLGAGAERVGNRHPSVILRVTAMWERRPEVERGLEPKGMAGGLEGGLGQWIGKEGSLGREGSGTGRPILERGRSLAQASAPRGEPRPSEVRACGLTAASPVHDLWCEETGLRLRRRSRAEGRKGKVPSRGSERSSASPSSSSSRRSGHAPTKLPLEGRVTPRTGSVVQIDPGIIISK</sequence>
<feature type="compositionally biased region" description="Low complexity" evidence="1">
    <location>
        <begin position="185"/>
        <end position="196"/>
    </location>
</feature>
<name>A0AAV8U1V2_9ROSI</name>
<feature type="region of interest" description="Disordered" evidence="1">
    <location>
        <begin position="106"/>
        <end position="141"/>
    </location>
</feature>
<dbReference type="AlphaFoldDB" id="A0AAV8U1V2"/>
<feature type="region of interest" description="Disordered" evidence="1">
    <location>
        <begin position="1"/>
        <end position="48"/>
    </location>
</feature>
<gene>
    <name evidence="2" type="ORF">K2173_027532</name>
</gene>
<keyword evidence="3" id="KW-1185">Reference proteome</keyword>
<evidence type="ECO:0000256" key="1">
    <source>
        <dbReference type="SAM" id="MobiDB-lite"/>
    </source>
</evidence>
<proteinExistence type="predicted"/>
<feature type="compositionally biased region" description="Basic residues" evidence="1">
    <location>
        <begin position="12"/>
        <end position="22"/>
    </location>
</feature>
<protein>
    <submittedName>
        <fullName evidence="2">Uncharacterized protein</fullName>
    </submittedName>
</protein>
<accession>A0AAV8U1V2</accession>